<dbReference type="Gene3D" id="1.10.10.60">
    <property type="entry name" value="Homeodomain-like"/>
    <property type="match status" value="1"/>
</dbReference>
<keyword evidence="1" id="KW-0238">DNA-binding</keyword>
<organism evidence="1 2">
    <name type="scientific">Paenibacillus amylolyticus</name>
    <dbReference type="NCBI Taxonomy" id="1451"/>
    <lineage>
        <taxon>Bacteria</taxon>
        <taxon>Bacillati</taxon>
        <taxon>Bacillota</taxon>
        <taxon>Bacilli</taxon>
        <taxon>Bacillales</taxon>
        <taxon>Paenibacillaceae</taxon>
        <taxon>Paenibacillus</taxon>
    </lineage>
</organism>
<comment type="caution">
    <text evidence="1">The sequence shown here is derived from an EMBL/GenBank/DDBJ whole genome shotgun (WGS) entry which is preliminary data.</text>
</comment>
<gene>
    <name evidence="1" type="ORF">J2W91_001235</name>
</gene>
<reference evidence="1" key="1">
    <citation type="submission" date="2023-07" db="EMBL/GenBank/DDBJ databases">
        <title>Sorghum-associated microbial communities from plants grown in Nebraska, USA.</title>
        <authorList>
            <person name="Schachtman D."/>
        </authorList>
    </citation>
    <scope>NUCLEOTIDE SEQUENCE</scope>
    <source>
        <strain evidence="1">BE80</strain>
    </source>
</reference>
<name>A0AAP5GY53_PAEAM</name>
<sequence>MDSLTRLNEALNYIEENLTHTVDMKEVARIACCSEYHFTTDVLIS</sequence>
<dbReference type="GO" id="GO:0003677">
    <property type="term" value="F:DNA binding"/>
    <property type="evidence" value="ECO:0007669"/>
    <property type="project" value="UniProtKB-KW"/>
</dbReference>
<accession>A0AAP5GY53</accession>
<evidence type="ECO:0000313" key="1">
    <source>
        <dbReference type="EMBL" id="MDR6722783.1"/>
    </source>
</evidence>
<evidence type="ECO:0000313" key="2">
    <source>
        <dbReference type="Proteomes" id="UP001254832"/>
    </source>
</evidence>
<dbReference type="Proteomes" id="UP001254832">
    <property type="component" value="Unassembled WGS sequence"/>
</dbReference>
<dbReference type="AlphaFoldDB" id="A0AAP5GY53"/>
<dbReference type="EMBL" id="JAVDTR010000003">
    <property type="protein sequence ID" value="MDR6722783.1"/>
    <property type="molecule type" value="Genomic_DNA"/>
</dbReference>
<proteinExistence type="predicted"/>
<protein>
    <submittedName>
        <fullName evidence="1">AraC-like DNA-binding protein</fullName>
    </submittedName>
</protein>